<dbReference type="Proteomes" id="UP001215231">
    <property type="component" value="Chromosome"/>
</dbReference>
<proteinExistence type="predicted"/>
<evidence type="ECO:0000313" key="1">
    <source>
        <dbReference type="EMBL" id="WDE13481.1"/>
    </source>
</evidence>
<accession>A0ABY7VKB6</accession>
<evidence type="ECO:0000313" key="2">
    <source>
        <dbReference type="Proteomes" id="UP001215231"/>
    </source>
</evidence>
<keyword evidence="2" id="KW-1185">Reference proteome</keyword>
<sequence length="72" mass="8095">MGQLQKDLLREACKHSIGIKIEADNFNAWFEEGKKHSAEYNPFETDTNEGQYFNVTRMTLSNGMNVAGASIP</sequence>
<reference evidence="1 2" key="1">
    <citation type="journal article" date="2022" name="Mar. Drugs">
        <title>Bioassay-Guided Fractionation Leads to the Detection of Cholic Acid Generated by the Rare Thalassomonas sp.</title>
        <authorList>
            <person name="Pheiffer F."/>
            <person name="Schneider Y.K."/>
            <person name="Hansen E.H."/>
            <person name="Andersen J.H."/>
            <person name="Isaksson J."/>
            <person name="Busche T."/>
            <person name="R C."/>
            <person name="Kalinowski J."/>
            <person name="Zyl L.V."/>
            <person name="Trindade M."/>
        </authorList>
    </citation>
    <scope>NUCLEOTIDE SEQUENCE [LARGE SCALE GENOMIC DNA]</scope>
    <source>
        <strain evidence="1 2">A5K-61T</strain>
    </source>
</reference>
<dbReference type="RefSeq" id="WP_274053864.1">
    <property type="nucleotide sequence ID" value="NZ_CP059693.1"/>
</dbReference>
<gene>
    <name evidence="1" type="ORF">H3N35_08620</name>
</gene>
<name>A0ABY7VKB6_9GAMM</name>
<organism evidence="1 2">
    <name type="scientific">Thalassomonas haliotis</name>
    <dbReference type="NCBI Taxonomy" id="485448"/>
    <lineage>
        <taxon>Bacteria</taxon>
        <taxon>Pseudomonadati</taxon>
        <taxon>Pseudomonadota</taxon>
        <taxon>Gammaproteobacteria</taxon>
        <taxon>Alteromonadales</taxon>
        <taxon>Colwelliaceae</taxon>
        <taxon>Thalassomonas</taxon>
    </lineage>
</organism>
<dbReference type="EMBL" id="CP059693">
    <property type="protein sequence ID" value="WDE13481.1"/>
    <property type="molecule type" value="Genomic_DNA"/>
</dbReference>
<protein>
    <submittedName>
        <fullName evidence="1">Uncharacterized protein</fullName>
    </submittedName>
</protein>